<evidence type="ECO:0000313" key="1">
    <source>
        <dbReference type="Ensembl" id="ENSNBRP00000032038.1"/>
    </source>
</evidence>
<keyword evidence="2" id="KW-1185">Reference proteome</keyword>
<dbReference type="GO" id="GO:0032007">
    <property type="term" value="P:negative regulation of TOR signaling"/>
    <property type="evidence" value="ECO:0007669"/>
    <property type="project" value="TreeGrafter"/>
</dbReference>
<dbReference type="PANTHER" id="PTHR15154:SF2">
    <property type="entry name" value="HAMARTIN"/>
    <property type="match status" value="1"/>
</dbReference>
<sequence>MFLLSDKGGAVLSSVVEYYLDSSSSQALLLLSSIREPHHKVLLEKLNESVSRSGTRLGALTLLGHLIRKQPPWVHHISRSPLLLSLLRCLKLHLLPAAALQHEGEPGHLPGGGEGDFTSHSVLSRQPMLEHVRVHPELVTGTQDYELDPSR</sequence>
<dbReference type="GeneTree" id="ENSGT00390000014148"/>
<dbReference type="Ensembl" id="ENSNBRT00000032846.1">
    <property type="protein sequence ID" value="ENSNBRP00000032038.1"/>
    <property type="gene ID" value="ENSNBRG00000024318.1"/>
</dbReference>
<reference evidence="1" key="2">
    <citation type="submission" date="2025-09" db="UniProtKB">
        <authorList>
            <consortium name="Ensembl"/>
        </authorList>
    </citation>
    <scope>IDENTIFICATION</scope>
</reference>
<dbReference type="AlphaFoldDB" id="A0A3Q4IC59"/>
<dbReference type="Proteomes" id="UP000261580">
    <property type="component" value="Unassembled WGS sequence"/>
</dbReference>
<dbReference type="Pfam" id="PF04388">
    <property type="entry name" value="Hamartin"/>
    <property type="match status" value="2"/>
</dbReference>
<protein>
    <submittedName>
        <fullName evidence="1">Uncharacterized protein</fullName>
    </submittedName>
</protein>
<accession>A0A3Q4IC59</accession>
<evidence type="ECO:0000313" key="2">
    <source>
        <dbReference type="Proteomes" id="UP000261580"/>
    </source>
</evidence>
<dbReference type="GO" id="GO:0051726">
    <property type="term" value="P:regulation of cell cycle"/>
    <property type="evidence" value="ECO:0007669"/>
    <property type="project" value="TreeGrafter"/>
</dbReference>
<organism evidence="1 2">
    <name type="scientific">Neolamprologus brichardi</name>
    <name type="common">Fairy cichlid</name>
    <name type="synonym">Lamprologus brichardi</name>
    <dbReference type="NCBI Taxonomy" id="32507"/>
    <lineage>
        <taxon>Eukaryota</taxon>
        <taxon>Metazoa</taxon>
        <taxon>Chordata</taxon>
        <taxon>Craniata</taxon>
        <taxon>Vertebrata</taxon>
        <taxon>Euteleostomi</taxon>
        <taxon>Actinopterygii</taxon>
        <taxon>Neopterygii</taxon>
        <taxon>Teleostei</taxon>
        <taxon>Neoteleostei</taxon>
        <taxon>Acanthomorphata</taxon>
        <taxon>Ovalentaria</taxon>
        <taxon>Cichlomorphae</taxon>
        <taxon>Cichliformes</taxon>
        <taxon>Cichlidae</taxon>
        <taxon>African cichlids</taxon>
        <taxon>Pseudocrenilabrinae</taxon>
        <taxon>Lamprologini</taxon>
        <taxon>Neolamprologus</taxon>
    </lineage>
</organism>
<dbReference type="PANTHER" id="PTHR15154">
    <property type="entry name" value="HAMARTIN"/>
    <property type="match status" value="1"/>
</dbReference>
<dbReference type="GO" id="GO:0008285">
    <property type="term" value="P:negative regulation of cell population proliferation"/>
    <property type="evidence" value="ECO:0007669"/>
    <property type="project" value="TreeGrafter"/>
</dbReference>
<name>A0A3Q4IC59_NEOBR</name>
<dbReference type="InterPro" id="IPR007483">
    <property type="entry name" value="Hamartin"/>
</dbReference>
<reference evidence="1" key="1">
    <citation type="submission" date="2025-08" db="UniProtKB">
        <authorList>
            <consortium name="Ensembl"/>
        </authorList>
    </citation>
    <scope>IDENTIFICATION</scope>
</reference>
<dbReference type="GO" id="GO:0033596">
    <property type="term" value="C:TSC1-TSC2 complex"/>
    <property type="evidence" value="ECO:0007669"/>
    <property type="project" value="TreeGrafter"/>
</dbReference>
<proteinExistence type="predicted"/>
<dbReference type="Bgee" id="ENSNBRG00000024318">
    <property type="expression patterns" value="Expressed in blood and 8 other cell types or tissues"/>
</dbReference>